<dbReference type="SUPFAM" id="SSF47954">
    <property type="entry name" value="Cyclin-like"/>
    <property type="match status" value="1"/>
</dbReference>
<evidence type="ECO:0000256" key="1">
    <source>
        <dbReference type="ARBA" id="ARBA00038508"/>
    </source>
</evidence>
<dbReference type="CDD" id="cd20557">
    <property type="entry name" value="CYCLIN_ScPCL1-like"/>
    <property type="match status" value="1"/>
</dbReference>
<dbReference type="Proteomes" id="UP000614601">
    <property type="component" value="Unassembled WGS sequence"/>
</dbReference>
<dbReference type="InterPro" id="IPR036915">
    <property type="entry name" value="Cyclin-like_sf"/>
</dbReference>
<protein>
    <recommendedName>
        <fullName evidence="2">Protein CNPPD1</fullName>
    </recommendedName>
</protein>
<comment type="similarity">
    <text evidence="1">Belongs to the CNPPD1 family.</text>
</comment>
<dbReference type="GO" id="GO:0016538">
    <property type="term" value="F:cyclin-dependent protein serine/threonine kinase regulator activity"/>
    <property type="evidence" value="ECO:0007669"/>
    <property type="project" value="TreeGrafter"/>
</dbReference>
<feature type="domain" description="Cyclin N-terminal" evidence="3">
    <location>
        <begin position="64"/>
        <end position="146"/>
    </location>
</feature>
<dbReference type="GO" id="GO:0005634">
    <property type="term" value="C:nucleus"/>
    <property type="evidence" value="ECO:0007669"/>
    <property type="project" value="TreeGrafter"/>
</dbReference>
<dbReference type="InterPro" id="IPR013922">
    <property type="entry name" value="Cyclin_PHO80-like"/>
</dbReference>
<dbReference type="Pfam" id="PF00134">
    <property type="entry name" value="Cyclin_N"/>
    <property type="match status" value="1"/>
</dbReference>
<organism evidence="4 5">
    <name type="scientific">Bursaphelenchus okinawaensis</name>
    <dbReference type="NCBI Taxonomy" id="465554"/>
    <lineage>
        <taxon>Eukaryota</taxon>
        <taxon>Metazoa</taxon>
        <taxon>Ecdysozoa</taxon>
        <taxon>Nematoda</taxon>
        <taxon>Chromadorea</taxon>
        <taxon>Rhabditida</taxon>
        <taxon>Tylenchina</taxon>
        <taxon>Tylenchomorpha</taxon>
        <taxon>Aphelenchoidea</taxon>
        <taxon>Aphelenchoididae</taxon>
        <taxon>Bursaphelenchus</taxon>
    </lineage>
</organism>
<dbReference type="Gene3D" id="1.10.472.10">
    <property type="entry name" value="Cyclin-like"/>
    <property type="match status" value="1"/>
</dbReference>
<dbReference type="GO" id="GO:0019901">
    <property type="term" value="F:protein kinase binding"/>
    <property type="evidence" value="ECO:0007669"/>
    <property type="project" value="InterPro"/>
</dbReference>
<dbReference type="AlphaFoldDB" id="A0A811LD59"/>
<dbReference type="EMBL" id="CAJFDH010000005">
    <property type="protein sequence ID" value="CAD5225005.1"/>
    <property type="molecule type" value="Genomic_DNA"/>
</dbReference>
<dbReference type="OrthoDB" id="244495at2759"/>
<sequence>MAPRTEAFKKLQQRLRRSLKYGDLRIDCLTAPLSQMVIEYFDHHSHYDYLDTDFATSSIGGFVDPCTLVAAMIYIERLRVRKPKSFMARNPNELYLAALIIANKFMFDGNTYDYVWLDDWVEEAKVDKSTINQLELRMLYDLEWDLMISGDEYEHTLHSMERYVATRSLKQSGILSYGDAHVLLKDMKPLMDQISRFLTMCASLTSAYLLVLALSVGTYLTAQKSVSNANVNTTTSLLNMETSVCGIQNVQDAYLDSSIDGLVITPSAPTDMIFDSEGNIHRADSILPVDFSFLPSKQQSLLEIEALVGILQQNRTYDTYTESCQRHNFFRKHNNQQLILAS</sequence>
<gene>
    <name evidence="4" type="ORF">BOKJ2_LOCUS11362</name>
</gene>
<name>A0A811LD59_9BILA</name>
<dbReference type="EMBL" id="CAJFCW020000005">
    <property type="protein sequence ID" value="CAG9120392.1"/>
    <property type="molecule type" value="Genomic_DNA"/>
</dbReference>
<dbReference type="PANTHER" id="PTHR15615:SF108">
    <property type="entry name" value="PROTEIN CNPPD1"/>
    <property type="match status" value="1"/>
</dbReference>
<keyword evidence="5" id="KW-1185">Reference proteome</keyword>
<dbReference type="InterPro" id="IPR006671">
    <property type="entry name" value="Cyclin_N"/>
</dbReference>
<dbReference type="GO" id="GO:0000307">
    <property type="term" value="C:cyclin-dependent protein kinase holoenzyme complex"/>
    <property type="evidence" value="ECO:0007669"/>
    <property type="project" value="TreeGrafter"/>
</dbReference>
<comment type="caution">
    <text evidence="4">The sequence shown here is derived from an EMBL/GenBank/DDBJ whole genome shotgun (WGS) entry which is preliminary data.</text>
</comment>
<evidence type="ECO:0000313" key="5">
    <source>
        <dbReference type="Proteomes" id="UP000614601"/>
    </source>
</evidence>
<dbReference type="PANTHER" id="PTHR15615">
    <property type="match status" value="1"/>
</dbReference>
<dbReference type="Proteomes" id="UP000783686">
    <property type="component" value="Unassembled WGS sequence"/>
</dbReference>
<accession>A0A811LD59</accession>
<evidence type="ECO:0000259" key="3">
    <source>
        <dbReference type="Pfam" id="PF00134"/>
    </source>
</evidence>
<reference evidence="4" key="1">
    <citation type="submission" date="2020-09" db="EMBL/GenBank/DDBJ databases">
        <authorList>
            <person name="Kikuchi T."/>
        </authorList>
    </citation>
    <scope>NUCLEOTIDE SEQUENCE</scope>
    <source>
        <strain evidence="4">SH1</strain>
    </source>
</reference>
<proteinExistence type="inferred from homology"/>
<evidence type="ECO:0000256" key="2">
    <source>
        <dbReference type="ARBA" id="ARBA00040808"/>
    </source>
</evidence>
<evidence type="ECO:0000313" key="4">
    <source>
        <dbReference type="EMBL" id="CAD5225005.1"/>
    </source>
</evidence>